<dbReference type="EMBL" id="BQNB010020850">
    <property type="protein sequence ID" value="GJU00295.1"/>
    <property type="molecule type" value="Genomic_DNA"/>
</dbReference>
<name>A0ABQ5IKV5_9ASTR</name>
<dbReference type="Proteomes" id="UP001151760">
    <property type="component" value="Unassembled WGS sequence"/>
</dbReference>
<proteinExistence type="predicted"/>
<organism evidence="1 2">
    <name type="scientific">Tanacetum coccineum</name>
    <dbReference type="NCBI Taxonomy" id="301880"/>
    <lineage>
        <taxon>Eukaryota</taxon>
        <taxon>Viridiplantae</taxon>
        <taxon>Streptophyta</taxon>
        <taxon>Embryophyta</taxon>
        <taxon>Tracheophyta</taxon>
        <taxon>Spermatophyta</taxon>
        <taxon>Magnoliopsida</taxon>
        <taxon>eudicotyledons</taxon>
        <taxon>Gunneridae</taxon>
        <taxon>Pentapetalae</taxon>
        <taxon>asterids</taxon>
        <taxon>campanulids</taxon>
        <taxon>Asterales</taxon>
        <taxon>Asteraceae</taxon>
        <taxon>Asteroideae</taxon>
        <taxon>Anthemideae</taxon>
        <taxon>Anthemidinae</taxon>
        <taxon>Tanacetum</taxon>
    </lineage>
</organism>
<accession>A0ABQ5IKV5</accession>
<evidence type="ECO:0000313" key="1">
    <source>
        <dbReference type="EMBL" id="GJU00295.1"/>
    </source>
</evidence>
<sequence>MHAYFRSLHSASSSSFTRRLKGTHIEHGFQTGNSCHSLVKMFDTYHKNKAPQCRSTNKSNLTMINIMKMDPDRLWVVNNIVLEVHRYKVYIGLMTVKCQHELCWNTLESRSDDADIKPVYDKEPMAEVQLTAEYNIFAIGQQHTEQPEIIVEGRVDQYPETCQVKSPMLDSSPDNQTTEYSKQSLSLKIFYSKKPVEPFSKRVFQ</sequence>
<gene>
    <name evidence="1" type="ORF">Tco_1110633</name>
</gene>
<reference evidence="1" key="2">
    <citation type="submission" date="2022-01" db="EMBL/GenBank/DDBJ databases">
        <authorList>
            <person name="Yamashiro T."/>
            <person name="Shiraishi A."/>
            <person name="Satake H."/>
            <person name="Nakayama K."/>
        </authorList>
    </citation>
    <scope>NUCLEOTIDE SEQUENCE</scope>
</reference>
<keyword evidence="2" id="KW-1185">Reference proteome</keyword>
<protein>
    <submittedName>
        <fullName evidence="1">Uncharacterized protein</fullName>
    </submittedName>
</protein>
<reference evidence="1" key="1">
    <citation type="journal article" date="2022" name="Int. J. Mol. Sci.">
        <title>Draft Genome of Tanacetum Coccineum: Genomic Comparison of Closely Related Tanacetum-Family Plants.</title>
        <authorList>
            <person name="Yamashiro T."/>
            <person name="Shiraishi A."/>
            <person name="Nakayama K."/>
            <person name="Satake H."/>
        </authorList>
    </citation>
    <scope>NUCLEOTIDE SEQUENCE</scope>
</reference>
<comment type="caution">
    <text evidence="1">The sequence shown here is derived from an EMBL/GenBank/DDBJ whole genome shotgun (WGS) entry which is preliminary data.</text>
</comment>
<evidence type="ECO:0000313" key="2">
    <source>
        <dbReference type="Proteomes" id="UP001151760"/>
    </source>
</evidence>